<keyword evidence="3" id="KW-1185">Reference proteome</keyword>
<feature type="region of interest" description="Disordered" evidence="1">
    <location>
        <begin position="1"/>
        <end position="26"/>
    </location>
</feature>
<feature type="compositionally biased region" description="Polar residues" evidence="1">
    <location>
        <begin position="1"/>
        <end position="19"/>
    </location>
</feature>
<accession>A0ABD1NSN8</accession>
<dbReference type="AlphaFoldDB" id="A0ABD1NSN8"/>
<proteinExistence type="predicted"/>
<feature type="compositionally biased region" description="Basic and acidic residues" evidence="1">
    <location>
        <begin position="93"/>
        <end position="104"/>
    </location>
</feature>
<dbReference type="Proteomes" id="UP001604336">
    <property type="component" value="Unassembled WGS sequence"/>
</dbReference>
<gene>
    <name evidence="2" type="ORF">Adt_47861</name>
</gene>
<evidence type="ECO:0000256" key="1">
    <source>
        <dbReference type="SAM" id="MobiDB-lite"/>
    </source>
</evidence>
<name>A0ABD1NSN8_9LAMI</name>
<organism evidence="2 3">
    <name type="scientific">Abeliophyllum distichum</name>
    <dbReference type="NCBI Taxonomy" id="126358"/>
    <lineage>
        <taxon>Eukaryota</taxon>
        <taxon>Viridiplantae</taxon>
        <taxon>Streptophyta</taxon>
        <taxon>Embryophyta</taxon>
        <taxon>Tracheophyta</taxon>
        <taxon>Spermatophyta</taxon>
        <taxon>Magnoliopsida</taxon>
        <taxon>eudicotyledons</taxon>
        <taxon>Gunneridae</taxon>
        <taxon>Pentapetalae</taxon>
        <taxon>asterids</taxon>
        <taxon>lamiids</taxon>
        <taxon>Lamiales</taxon>
        <taxon>Oleaceae</taxon>
        <taxon>Forsythieae</taxon>
        <taxon>Abeliophyllum</taxon>
    </lineage>
</organism>
<comment type="caution">
    <text evidence="2">The sequence shown here is derived from an EMBL/GenBank/DDBJ whole genome shotgun (WGS) entry which is preliminary data.</text>
</comment>
<reference evidence="3" key="1">
    <citation type="submission" date="2024-07" db="EMBL/GenBank/DDBJ databases">
        <title>Two chromosome-level genome assemblies of Korean endemic species Abeliophyllum distichum and Forsythia ovata (Oleaceae).</title>
        <authorList>
            <person name="Jang H."/>
        </authorList>
    </citation>
    <scope>NUCLEOTIDE SEQUENCE [LARGE SCALE GENOMIC DNA]</scope>
</reference>
<sequence>MAIDKNNYTDQSADQSSDSLRLGSDPSREMADQFVDLNFLKLIRDGYGSVDPIQIHPVAITKYKCIVAPTSQIPQRNTVGRGRRGCQTQWRKGPRDTRKGYRGE</sequence>
<protein>
    <submittedName>
        <fullName evidence="2">Uncharacterized protein</fullName>
    </submittedName>
</protein>
<evidence type="ECO:0000313" key="2">
    <source>
        <dbReference type="EMBL" id="KAL2454636.1"/>
    </source>
</evidence>
<evidence type="ECO:0000313" key="3">
    <source>
        <dbReference type="Proteomes" id="UP001604336"/>
    </source>
</evidence>
<feature type="region of interest" description="Disordered" evidence="1">
    <location>
        <begin position="75"/>
        <end position="104"/>
    </location>
</feature>
<dbReference type="EMBL" id="JBFOLK010000313">
    <property type="protein sequence ID" value="KAL2454636.1"/>
    <property type="molecule type" value="Genomic_DNA"/>
</dbReference>